<dbReference type="NCBIfam" id="NF009047">
    <property type="entry name" value="PRK12381.1"/>
    <property type="match status" value="1"/>
</dbReference>
<comment type="subunit">
    <text evidence="8">Homodimer.</text>
</comment>
<evidence type="ECO:0000256" key="8">
    <source>
        <dbReference type="HAMAP-Rule" id="MF_01107"/>
    </source>
</evidence>
<comment type="catalytic activity">
    <reaction evidence="8">
        <text>N(2)-acetyl-L-ornithine + 2-oxoglutarate = N-acetyl-L-glutamate 5-semialdehyde + L-glutamate</text>
        <dbReference type="Rhea" id="RHEA:18049"/>
        <dbReference type="ChEBI" id="CHEBI:16810"/>
        <dbReference type="ChEBI" id="CHEBI:29123"/>
        <dbReference type="ChEBI" id="CHEBI:29985"/>
        <dbReference type="ChEBI" id="CHEBI:57805"/>
        <dbReference type="EC" id="2.6.1.11"/>
    </reaction>
</comment>
<dbReference type="EC" id="2.6.1.17" evidence="8"/>
<feature type="binding site" evidence="8">
    <location>
        <position position="144"/>
    </location>
    <ligand>
        <name>N(2)-acetyl-L-ornithine</name>
        <dbReference type="ChEBI" id="CHEBI:57805"/>
    </ligand>
</feature>
<proteinExistence type="inferred from homology"/>
<keyword evidence="3 8" id="KW-0032">Aminotransferase</keyword>
<dbReference type="GO" id="GO:0030170">
    <property type="term" value="F:pyridoxal phosphate binding"/>
    <property type="evidence" value="ECO:0007669"/>
    <property type="project" value="InterPro"/>
</dbReference>
<evidence type="ECO:0000256" key="2">
    <source>
        <dbReference type="ARBA" id="ARBA00022571"/>
    </source>
</evidence>
<dbReference type="AlphaFoldDB" id="A0A486PTE9"/>
<comment type="subcellular location">
    <subcellularLocation>
        <location evidence="8">Cytoplasm</location>
    </subcellularLocation>
</comment>
<dbReference type="SUPFAM" id="SSF53383">
    <property type="entry name" value="PLP-dependent transferases"/>
    <property type="match status" value="1"/>
</dbReference>
<keyword evidence="4 8" id="KW-0028">Amino-acid biosynthesis</keyword>
<keyword evidence="7 8" id="KW-0457">Lysine biosynthesis</keyword>
<dbReference type="GO" id="GO:0006526">
    <property type="term" value="P:L-arginine biosynthetic process"/>
    <property type="evidence" value="ECO:0007669"/>
    <property type="project" value="UniProtKB-UniRule"/>
</dbReference>
<dbReference type="InterPro" id="IPR015422">
    <property type="entry name" value="PyrdxlP-dep_Trfase_small"/>
</dbReference>
<dbReference type="InterPro" id="IPR015424">
    <property type="entry name" value="PyrdxlP-dep_Trfase"/>
</dbReference>
<dbReference type="EC" id="2.6.1.11" evidence="8"/>
<feature type="binding site" evidence="8">
    <location>
        <begin position="108"/>
        <end position="109"/>
    </location>
    <ligand>
        <name>pyridoxal 5'-phosphate</name>
        <dbReference type="ChEBI" id="CHEBI:597326"/>
    </ligand>
</feature>
<gene>
    <name evidence="8 9" type="primary">argD</name>
    <name evidence="8" type="synonym">dapC</name>
    <name evidence="9" type="ORF">SAMEA4873647_03640</name>
</gene>
<feature type="binding site" evidence="8">
    <location>
        <position position="283"/>
    </location>
    <ligand>
        <name>N(2)-acetyl-L-ornithine</name>
        <dbReference type="ChEBI" id="CHEBI:57805"/>
    </ligand>
</feature>
<dbReference type="GO" id="GO:0009016">
    <property type="term" value="F:succinyldiaminopimelate transaminase activity"/>
    <property type="evidence" value="ECO:0007669"/>
    <property type="project" value="UniProtKB-UniRule"/>
</dbReference>
<evidence type="ECO:0000256" key="1">
    <source>
        <dbReference type="ARBA" id="ARBA00022490"/>
    </source>
</evidence>
<feature type="binding site" evidence="8">
    <location>
        <begin position="226"/>
        <end position="229"/>
    </location>
    <ligand>
        <name>pyridoxal 5'-phosphate</name>
        <dbReference type="ChEBI" id="CHEBI:597326"/>
    </ligand>
</feature>
<dbReference type="PANTHER" id="PTHR11986:SF122">
    <property type="entry name" value="ACETYLORNITHINE_SUCCINYLDIAMINOPIMELATE AMINOTRANSFERASE"/>
    <property type="match status" value="1"/>
</dbReference>
<accession>A0A486PTE9</accession>
<comment type="function">
    <text evidence="8">Involved in both the arginine and lysine biosynthetic pathways.</text>
</comment>
<dbReference type="GO" id="GO:0042802">
    <property type="term" value="F:identical protein binding"/>
    <property type="evidence" value="ECO:0007669"/>
    <property type="project" value="TreeGrafter"/>
</dbReference>
<comment type="catalytic activity">
    <reaction evidence="8">
        <text>N-succinyl-(2S,6S)-2,6-diaminopimelate + 2-oxoglutarate = (S)-2-succinylamino-6-oxoheptanedioate + L-glutamate</text>
        <dbReference type="Rhea" id="RHEA:11960"/>
        <dbReference type="ChEBI" id="CHEBI:15685"/>
        <dbReference type="ChEBI" id="CHEBI:16810"/>
        <dbReference type="ChEBI" id="CHEBI:29985"/>
        <dbReference type="ChEBI" id="CHEBI:58087"/>
        <dbReference type="EC" id="2.6.1.17"/>
    </reaction>
</comment>
<dbReference type="UniPathway" id="UPA00034">
    <property type="reaction ID" value="UER00020"/>
</dbReference>
<dbReference type="InterPro" id="IPR004636">
    <property type="entry name" value="AcOrn/SuccOrn_fam"/>
</dbReference>
<dbReference type="Pfam" id="PF00202">
    <property type="entry name" value="Aminotran_3"/>
    <property type="match status" value="1"/>
</dbReference>
<dbReference type="UniPathway" id="UPA00068">
    <property type="reaction ID" value="UER00109"/>
</dbReference>
<dbReference type="HAMAP" id="MF_01107">
    <property type="entry name" value="ArgD_aminotrans_3"/>
    <property type="match status" value="1"/>
</dbReference>
<dbReference type="InterPro" id="IPR017652">
    <property type="entry name" value="Ac/SucOrn_transaminase_bac"/>
</dbReference>
<dbReference type="PIRSF" id="PIRSF000521">
    <property type="entry name" value="Transaminase_4ab_Lys_Orn"/>
    <property type="match status" value="1"/>
</dbReference>
<dbReference type="FunFam" id="3.40.640.10:FF:000004">
    <property type="entry name" value="Acetylornithine aminotransferase"/>
    <property type="match status" value="1"/>
</dbReference>
<dbReference type="GO" id="GO:0003992">
    <property type="term" value="F:N2-acetyl-L-ornithine:2-oxoglutarate 5-aminotransferase activity"/>
    <property type="evidence" value="ECO:0007669"/>
    <property type="project" value="UniProtKB-UniRule"/>
</dbReference>
<keyword evidence="6 8" id="KW-0663">Pyridoxal phosphate</keyword>
<dbReference type="GO" id="GO:0005737">
    <property type="term" value="C:cytoplasm"/>
    <property type="evidence" value="ECO:0007669"/>
    <property type="project" value="UniProtKB-SubCell"/>
</dbReference>
<feature type="binding site" evidence="8">
    <location>
        <position position="284"/>
    </location>
    <ligand>
        <name>pyridoxal 5'-phosphate</name>
        <dbReference type="ChEBI" id="CHEBI:597326"/>
    </ligand>
</feature>
<evidence type="ECO:0000313" key="9">
    <source>
        <dbReference type="EMBL" id="VGL78400.1"/>
    </source>
</evidence>
<dbReference type="PANTHER" id="PTHR11986">
    <property type="entry name" value="AMINOTRANSFERASE CLASS III"/>
    <property type="match status" value="1"/>
</dbReference>
<feature type="modified residue" description="N6-(pyridoxal phosphate)lysine" evidence="8">
    <location>
        <position position="255"/>
    </location>
</feature>
<dbReference type="InterPro" id="IPR050103">
    <property type="entry name" value="Class-III_PLP-dep_AT"/>
</dbReference>
<dbReference type="InterPro" id="IPR049704">
    <property type="entry name" value="Aminotrans_3_PPA_site"/>
</dbReference>
<dbReference type="NCBIfam" id="TIGR03246">
    <property type="entry name" value="arg_catab_astC"/>
    <property type="match status" value="1"/>
</dbReference>
<keyword evidence="1 8" id="KW-0963">Cytoplasm</keyword>
<dbReference type="PROSITE" id="PS00600">
    <property type="entry name" value="AA_TRANSFER_CLASS_3"/>
    <property type="match status" value="1"/>
</dbReference>
<dbReference type="InterPro" id="IPR015421">
    <property type="entry name" value="PyrdxlP-dep_Trfase_major"/>
</dbReference>
<dbReference type="NCBIfam" id="TIGR00707">
    <property type="entry name" value="argD"/>
    <property type="match status" value="1"/>
</dbReference>
<sequence>MATEQPAITRATFDEVILPIYAPAEFIPVKGKGSRVWDQQGKEYIDFAGGIAVTALGHCHPALVAALHQQGEMLWHTSNVFTNEPALRLGRKLVEATFAERVVFMNSGTEANETAFKLARHYAVTRHSPYKTKIIAFHNAFHGRSLFTVSVGGQPKYSDGFGPKPADIVHVPFNDLQAVKAVMDDHTCAVVVEPIQGEGGVTAATPAFLQGLRELCDQHQALLVFDEVQCGMGRTGSLFAYMHYGVTPDILTSAKALGGGFPVSAMLTTHEIASAFHAGSHGSTYGGNPLACAVANAAFDLINTPAVLDGVSAKRELFVKHLQRLDAEFDLFSDIRGMGLLIGAELKPQHKGRARDFLYAAADAGVMVLNAGPDVMRFVPSLIIDEQDITEGMARFAQAVAKVING</sequence>
<dbReference type="RefSeq" id="WP_004188351.1">
    <property type="nucleotide sequence ID" value="NZ_AP026912.1"/>
</dbReference>
<dbReference type="InterPro" id="IPR005814">
    <property type="entry name" value="Aminotrans_3"/>
</dbReference>
<comment type="pathway">
    <text evidence="8">Amino-acid biosynthesis; L-lysine biosynthesis via DAP pathway; LL-2,6-diaminopimelate from (S)-tetrahydrodipicolinate (succinylase route): step 2/3.</text>
</comment>
<comment type="similarity">
    <text evidence="8">Belongs to the class-III pyridoxal-phosphate-dependent aminotransferase family. ArgD subfamily.</text>
</comment>
<protein>
    <recommendedName>
        <fullName evidence="8">Acetylornithine/succinyldiaminopimelate aminotransferase</fullName>
        <shortName evidence="8">ACOAT</shortName>
        <shortName evidence="8">DapATase</shortName>
        <shortName evidence="8">Succinyldiaminopimelate transferase</shortName>
        <ecNumber evidence="8">2.6.1.11</ecNumber>
        <ecNumber evidence="8">2.6.1.17</ecNumber>
    </recommendedName>
</protein>
<dbReference type="NCBIfam" id="NF003468">
    <property type="entry name" value="PRK05093.1"/>
    <property type="match status" value="1"/>
</dbReference>
<evidence type="ECO:0000256" key="7">
    <source>
        <dbReference type="ARBA" id="ARBA00023154"/>
    </source>
</evidence>
<feature type="binding site" evidence="8">
    <location>
        <position position="141"/>
    </location>
    <ligand>
        <name>pyridoxal 5'-phosphate</name>
        <dbReference type="ChEBI" id="CHEBI:597326"/>
    </ligand>
</feature>
<reference evidence="9" key="1">
    <citation type="submission" date="2019-03" db="EMBL/GenBank/DDBJ databases">
        <authorList>
            <consortium name="Pathogen Informatics"/>
        </authorList>
    </citation>
    <scope>NUCLEOTIDE SEQUENCE</scope>
    <source>
        <strain evidence="9">5012STDY7626445</strain>
    </source>
</reference>
<comment type="cofactor">
    <cofactor evidence="8">
        <name>pyridoxal 5'-phosphate</name>
        <dbReference type="ChEBI" id="CHEBI:597326"/>
    </cofactor>
    <text evidence="8">Binds 1 pyridoxal phosphate per subunit.</text>
</comment>
<evidence type="ECO:0000256" key="6">
    <source>
        <dbReference type="ARBA" id="ARBA00022898"/>
    </source>
</evidence>
<evidence type="ECO:0000256" key="3">
    <source>
        <dbReference type="ARBA" id="ARBA00022576"/>
    </source>
</evidence>
<dbReference type="Gene3D" id="3.90.1150.10">
    <property type="entry name" value="Aspartate Aminotransferase, domain 1"/>
    <property type="match status" value="1"/>
</dbReference>
<evidence type="ECO:0000256" key="4">
    <source>
        <dbReference type="ARBA" id="ARBA00022605"/>
    </source>
</evidence>
<dbReference type="NCBIfam" id="NF002325">
    <property type="entry name" value="PRK01278.1"/>
    <property type="match status" value="1"/>
</dbReference>
<organism evidence="9">
    <name type="scientific">Klebsiella pneumoniae</name>
    <dbReference type="NCBI Taxonomy" id="573"/>
    <lineage>
        <taxon>Bacteria</taxon>
        <taxon>Pseudomonadati</taxon>
        <taxon>Pseudomonadota</taxon>
        <taxon>Gammaproteobacteria</taxon>
        <taxon>Enterobacterales</taxon>
        <taxon>Enterobacteriaceae</taxon>
        <taxon>Klebsiella/Raoultella group</taxon>
        <taxon>Klebsiella</taxon>
        <taxon>Klebsiella pneumoniae complex</taxon>
    </lineage>
</organism>
<dbReference type="EMBL" id="CAAHCR010000005">
    <property type="protein sequence ID" value="VGL78400.1"/>
    <property type="molecule type" value="Genomic_DNA"/>
</dbReference>
<dbReference type="CDD" id="cd00610">
    <property type="entry name" value="OAT_like"/>
    <property type="match status" value="1"/>
</dbReference>
<evidence type="ECO:0000256" key="5">
    <source>
        <dbReference type="ARBA" id="ARBA00022679"/>
    </source>
</evidence>
<keyword evidence="2 8" id="KW-0055">Arginine biosynthesis</keyword>
<keyword evidence="5 8" id="KW-0808">Transferase</keyword>
<dbReference type="Gene3D" id="3.40.640.10">
    <property type="entry name" value="Type I PLP-dependent aspartate aminotransferase-like (Major domain)"/>
    <property type="match status" value="1"/>
</dbReference>
<comment type="pathway">
    <text evidence="8">Amino-acid biosynthesis; L-arginine biosynthesis; N(2)-acetyl-L-ornithine from L-glutamate: step 4/4.</text>
</comment>
<dbReference type="GO" id="GO:0009089">
    <property type="term" value="P:lysine biosynthetic process via diaminopimelate"/>
    <property type="evidence" value="ECO:0007669"/>
    <property type="project" value="UniProtKB-UniRule"/>
</dbReference>
<name>A0A486PTE9_KLEPN</name>